<organism evidence="1 2">
    <name type="scientific">Gryllotalpicola kribbensis</name>
    <dbReference type="NCBI Taxonomy" id="993084"/>
    <lineage>
        <taxon>Bacteria</taxon>
        <taxon>Bacillati</taxon>
        <taxon>Actinomycetota</taxon>
        <taxon>Actinomycetes</taxon>
        <taxon>Micrococcales</taxon>
        <taxon>Microbacteriaceae</taxon>
        <taxon>Gryllotalpicola</taxon>
    </lineage>
</organism>
<gene>
    <name evidence="1" type="ORF">GCM10022288_18650</name>
</gene>
<dbReference type="EMBL" id="BAABBX010000015">
    <property type="protein sequence ID" value="GAA4190022.1"/>
    <property type="molecule type" value="Genomic_DNA"/>
</dbReference>
<accession>A0ABP8ATR1</accession>
<name>A0ABP8ATR1_9MICO</name>
<evidence type="ECO:0000313" key="2">
    <source>
        <dbReference type="Proteomes" id="UP001500213"/>
    </source>
</evidence>
<dbReference type="Proteomes" id="UP001500213">
    <property type="component" value="Unassembled WGS sequence"/>
</dbReference>
<proteinExistence type="predicted"/>
<protein>
    <submittedName>
        <fullName evidence="1">Uncharacterized protein</fullName>
    </submittedName>
</protein>
<comment type="caution">
    <text evidence="1">The sequence shown here is derived from an EMBL/GenBank/DDBJ whole genome shotgun (WGS) entry which is preliminary data.</text>
</comment>
<sequence>MHCFMARIYIRPLTLVPPVRLELTTNGLTWLHWVSPATAGERLAVLDYLTTFGRAGQVRRV</sequence>
<keyword evidence="2" id="KW-1185">Reference proteome</keyword>
<reference evidence="2" key="1">
    <citation type="journal article" date="2019" name="Int. J. Syst. Evol. Microbiol.">
        <title>The Global Catalogue of Microorganisms (GCM) 10K type strain sequencing project: providing services to taxonomists for standard genome sequencing and annotation.</title>
        <authorList>
            <consortium name="The Broad Institute Genomics Platform"/>
            <consortium name="The Broad Institute Genome Sequencing Center for Infectious Disease"/>
            <person name="Wu L."/>
            <person name="Ma J."/>
        </authorList>
    </citation>
    <scope>NUCLEOTIDE SEQUENCE [LARGE SCALE GENOMIC DNA]</scope>
    <source>
        <strain evidence="2">JCM 17593</strain>
    </source>
</reference>
<evidence type="ECO:0000313" key="1">
    <source>
        <dbReference type="EMBL" id="GAA4190022.1"/>
    </source>
</evidence>